<protein>
    <submittedName>
        <fullName evidence="1">DUF1573 domain-containing protein</fullName>
    </submittedName>
</protein>
<name>A0AAJ1QV17_9FLAO</name>
<dbReference type="Gene3D" id="2.60.40.10">
    <property type="entry name" value="Immunoglobulins"/>
    <property type="match status" value="1"/>
</dbReference>
<dbReference type="PANTHER" id="PTHR37833">
    <property type="entry name" value="LIPOPROTEIN-RELATED"/>
    <property type="match status" value="1"/>
</dbReference>
<organism evidence="1 2">
    <name type="scientific">Polaribacter sejongensis</name>
    <dbReference type="NCBI Taxonomy" id="985043"/>
    <lineage>
        <taxon>Bacteria</taxon>
        <taxon>Pseudomonadati</taxon>
        <taxon>Bacteroidota</taxon>
        <taxon>Flavobacteriia</taxon>
        <taxon>Flavobacteriales</taxon>
        <taxon>Flavobacteriaceae</taxon>
    </lineage>
</organism>
<evidence type="ECO:0000313" key="2">
    <source>
        <dbReference type="Proteomes" id="UP001228636"/>
    </source>
</evidence>
<dbReference type="PANTHER" id="PTHR37833:SF1">
    <property type="entry name" value="SIGNAL PEPTIDE PROTEIN"/>
    <property type="match status" value="1"/>
</dbReference>
<dbReference type="AlphaFoldDB" id="A0AAJ1QV17"/>
<gene>
    <name evidence="1" type="ORF">QWY81_03960</name>
</gene>
<sequence length="154" mass="17439">MIKKYNRVKKTSEKIFKITPFFLILLVFSCNSKNKREEILVSGKNSNISFKAELYDFGVIPSKKEATAIFNFSNTGENPIVIKDVKATCGCTVPEYPKKIIKTGEGGEIRVIYDAKYPGRFNKTITVFYNGKDSPKKLIIKGKVPYPKEIDSIK</sequence>
<comment type="caution">
    <text evidence="1">The sequence shown here is derived from an EMBL/GenBank/DDBJ whole genome shotgun (WGS) entry which is preliminary data.</text>
</comment>
<dbReference type="InterPro" id="IPR013783">
    <property type="entry name" value="Ig-like_fold"/>
</dbReference>
<proteinExistence type="predicted"/>
<dbReference type="Proteomes" id="UP001228636">
    <property type="component" value="Unassembled WGS sequence"/>
</dbReference>
<dbReference type="Pfam" id="PF07610">
    <property type="entry name" value="DUF1573"/>
    <property type="match status" value="1"/>
</dbReference>
<dbReference type="InterPro" id="IPR011467">
    <property type="entry name" value="DUF1573"/>
</dbReference>
<dbReference type="EMBL" id="JAUFQH010000003">
    <property type="protein sequence ID" value="MDN3618610.1"/>
    <property type="molecule type" value="Genomic_DNA"/>
</dbReference>
<evidence type="ECO:0000313" key="1">
    <source>
        <dbReference type="EMBL" id="MDN3618610.1"/>
    </source>
</evidence>
<dbReference type="RefSeq" id="WP_165733825.1">
    <property type="nucleotide sequence ID" value="NZ_CP019336.1"/>
</dbReference>
<dbReference type="PROSITE" id="PS51257">
    <property type="entry name" value="PROKAR_LIPOPROTEIN"/>
    <property type="match status" value="1"/>
</dbReference>
<reference evidence="1 2" key="1">
    <citation type="journal article" date="2014" name="Int. J. Syst. Evol. Microbiol.">
        <title>Complete genome sequence of Corynebacterium casei LMG S-19264T (=DSM 44701T), isolated from a smear-ripened cheese.</title>
        <authorList>
            <consortium name="US DOE Joint Genome Institute (JGI-PGF)"/>
            <person name="Walter F."/>
            <person name="Albersmeier A."/>
            <person name="Kalinowski J."/>
            <person name="Ruckert C."/>
        </authorList>
    </citation>
    <scope>NUCLEOTIDE SEQUENCE [LARGE SCALE GENOMIC DNA]</scope>
    <source>
        <strain evidence="1 2">CECT 8670</strain>
    </source>
</reference>
<accession>A0AAJ1QV17</accession>